<dbReference type="PANTHER" id="PTHR36923:SF3">
    <property type="entry name" value="FERREDOXIN"/>
    <property type="match status" value="1"/>
</dbReference>
<evidence type="ECO:0000313" key="10">
    <source>
        <dbReference type="Proteomes" id="UP000610966"/>
    </source>
</evidence>
<gene>
    <name evidence="9" type="primary">fer</name>
    <name evidence="9" type="ORF">Mth01_55050</name>
</gene>
<keyword evidence="6 8" id="KW-0411">Iron-sulfur</keyword>
<keyword evidence="4 8" id="KW-0249">Electron transport</keyword>
<evidence type="ECO:0000256" key="1">
    <source>
        <dbReference type="ARBA" id="ARBA00001927"/>
    </source>
</evidence>
<dbReference type="GO" id="GO:0009055">
    <property type="term" value="F:electron transfer activity"/>
    <property type="evidence" value="ECO:0007669"/>
    <property type="project" value="UniProtKB-UniRule"/>
</dbReference>
<dbReference type="EMBL" id="BOOG01000078">
    <property type="protein sequence ID" value="GIH73252.1"/>
    <property type="molecule type" value="Genomic_DNA"/>
</dbReference>
<accession>A0A8J3RCK6</accession>
<evidence type="ECO:0000256" key="6">
    <source>
        <dbReference type="ARBA" id="ARBA00023014"/>
    </source>
</evidence>
<proteinExistence type="predicted"/>
<name>A0A8J3RCK6_9ACTN</name>
<dbReference type="InterPro" id="IPR051269">
    <property type="entry name" value="Fe-S_cluster_ET"/>
</dbReference>
<dbReference type="GO" id="GO:0051538">
    <property type="term" value="F:3 iron, 4 sulfur cluster binding"/>
    <property type="evidence" value="ECO:0007669"/>
    <property type="project" value="UniProtKB-KW"/>
</dbReference>
<dbReference type="Pfam" id="PF13370">
    <property type="entry name" value="Fer4_13"/>
    <property type="match status" value="1"/>
</dbReference>
<dbReference type="Proteomes" id="UP000610966">
    <property type="component" value="Unassembled WGS sequence"/>
</dbReference>
<keyword evidence="3 8" id="KW-0479">Metal-binding</keyword>
<keyword evidence="10" id="KW-1185">Reference proteome</keyword>
<reference evidence="9" key="1">
    <citation type="submission" date="2021-01" db="EMBL/GenBank/DDBJ databases">
        <title>Whole genome shotgun sequence of Sphaerimonospora thailandensis NBRC 107569.</title>
        <authorList>
            <person name="Komaki H."/>
            <person name="Tamura T."/>
        </authorList>
    </citation>
    <scope>NUCLEOTIDE SEQUENCE</scope>
    <source>
        <strain evidence="9">NBRC 107569</strain>
    </source>
</reference>
<comment type="caution">
    <text evidence="9">The sequence shown here is derived from an EMBL/GenBank/DDBJ whole genome shotgun (WGS) entry which is preliminary data.</text>
</comment>
<dbReference type="RefSeq" id="WP_204018889.1">
    <property type="nucleotide sequence ID" value="NZ_BOOG01000078.1"/>
</dbReference>
<keyword evidence="5 8" id="KW-0408">Iron</keyword>
<sequence length="64" mass="6454">MKINADAGRCVGAGMCALTAPAVFDQSDDDGTVVVLDPEPPEALRAAAEQAVRLCPSGALSITP</sequence>
<organism evidence="9 10">
    <name type="scientific">Sphaerimonospora thailandensis</name>
    <dbReference type="NCBI Taxonomy" id="795644"/>
    <lineage>
        <taxon>Bacteria</taxon>
        <taxon>Bacillati</taxon>
        <taxon>Actinomycetota</taxon>
        <taxon>Actinomycetes</taxon>
        <taxon>Streptosporangiales</taxon>
        <taxon>Streptosporangiaceae</taxon>
        <taxon>Sphaerimonospora</taxon>
    </lineage>
</organism>
<evidence type="ECO:0000256" key="7">
    <source>
        <dbReference type="ARBA" id="ARBA00023291"/>
    </source>
</evidence>
<evidence type="ECO:0000256" key="2">
    <source>
        <dbReference type="ARBA" id="ARBA00022448"/>
    </source>
</evidence>
<dbReference type="PANTHER" id="PTHR36923">
    <property type="entry name" value="FERREDOXIN"/>
    <property type="match status" value="1"/>
</dbReference>
<dbReference type="SUPFAM" id="SSF54862">
    <property type="entry name" value="4Fe-4S ferredoxins"/>
    <property type="match status" value="1"/>
</dbReference>
<evidence type="ECO:0000256" key="8">
    <source>
        <dbReference type="RuleBase" id="RU368020"/>
    </source>
</evidence>
<dbReference type="AlphaFoldDB" id="A0A8J3RCK6"/>
<protein>
    <recommendedName>
        <fullName evidence="8">Ferredoxin</fullName>
    </recommendedName>
</protein>
<keyword evidence="7" id="KW-0003">3Fe-4S</keyword>
<comment type="cofactor">
    <cofactor evidence="1">
        <name>[3Fe-4S] cluster</name>
        <dbReference type="ChEBI" id="CHEBI:21137"/>
    </cofactor>
</comment>
<evidence type="ECO:0000313" key="9">
    <source>
        <dbReference type="EMBL" id="GIH73252.1"/>
    </source>
</evidence>
<dbReference type="GO" id="GO:0005506">
    <property type="term" value="F:iron ion binding"/>
    <property type="evidence" value="ECO:0007669"/>
    <property type="project" value="UniProtKB-UniRule"/>
</dbReference>
<keyword evidence="2 8" id="KW-0813">Transport</keyword>
<comment type="function">
    <text evidence="8">Ferredoxins are iron-sulfur proteins that transfer electrons in a wide variety of metabolic reactions.</text>
</comment>
<evidence type="ECO:0000256" key="4">
    <source>
        <dbReference type="ARBA" id="ARBA00022982"/>
    </source>
</evidence>
<dbReference type="Gene3D" id="3.30.70.20">
    <property type="match status" value="1"/>
</dbReference>
<evidence type="ECO:0000256" key="5">
    <source>
        <dbReference type="ARBA" id="ARBA00023004"/>
    </source>
</evidence>
<dbReference type="PRINTS" id="PR00352">
    <property type="entry name" value="3FE4SFRDOXIN"/>
</dbReference>
<dbReference type="InterPro" id="IPR001080">
    <property type="entry name" value="3Fe4S_ferredoxin"/>
</dbReference>
<evidence type="ECO:0000256" key="3">
    <source>
        <dbReference type="ARBA" id="ARBA00022723"/>
    </source>
</evidence>